<reference evidence="2" key="2">
    <citation type="journal article" date="2021" name="Syst. Appl. Microbiol.">
        <title>Roseomonas hellenica sp. nov., isolated from roots of wild-growing Alkanna tinctoria.</title>
        <authorList>
            <person name="Rat A."/>
            <person name="Naranjo H.D."/>
            <person name="Lebbe L."/>
            <person name="Cnockaert M."/>
            <person name="Krigas N."/>
            <person name="Grigoriadou K."/>
            <person name="Maloupa E."/>
            <person name="Willems A."/>
        </authorList>
    </citation>
    <scope>NUCLEOTIDE SEQUENCE</scope>
    <source>
        <strain evidence="2">LMG 28251</strain>
    </source>
</reference>
<dbReference type="AlphaFoldDB" id="A0AAF1KJ87"/>
<protein>
    <submittedName>
        <fullName evidence="2">Uncharacterized protein</fullName>
    </submittedName>
</protein>
<dbReference type="RefSeq" id="WP_211873511.1">
    <property type="nucleotide sequence ID" value="NZ_JAAEDH010000005.1"/>
</dbReference>
<comment type="caution">
    <text evidence="2">The sequence shown here is derived from an EMBL/GenBank/DDBJ whole genome shotgun (WGS) entry which is preliminary data.</text>
</comment>
<reference evidence="2" key="1">
    <citation type="submission" date="2020-01" db="EMBL/GenBank/DDBJ databases">
        <authorList>
            <person name="Rat A."/>
        </authorList>
    </citation>
    <scope>NUCLEOTIDE SEQUENCE</scope>
    <source>
        <strain evidence="2">LMG 28251</strain>
    </source>
</reference>
<accession>A0AAF1KJ87</accession>
<sequence length="101" mass="10478">MPGFLLIIAMALGVTAPAFACAVPTSVAVENRSGRPLRAVFVESGAVHNQLPREGLLPGGTATITLPSCMGTYTVVAEYADGTRIRHTGLDAATIRGLTIR</sequence>
<evidence type="ECO:0000313" key="3">
    <source>
        <dbReference type="Proteomes" id="UP001196068"/>
    </source>
</evidence>
<organism evidence="2 3">
    <name type="scientific">Plastoroseomonas arctica</name>
    <dbReference type="NCBI Taxonomy" id="1509237"/>
    <lineage>
        <taxon>Bacteria</taxon>
        <taxon>Pseudomonadati</taxon>
        <taxon>Pseudomonadota</taxon>
        <taxon>Alphaproteobacteria</taxon>
        <taxon>Acetobacterales</taxon>
        <taxon>Acetobacteraceae</taxon>
        <taxon>Plastoroseomonas</taxon>
    </lineage>
</organism>
<dbReference type="Proteomes" id="UP001196068">
    <property type="component" value="Unassembled WGS sequence"/>
</dbReference>
<name>A0AAF1KJ87_9PROT</name>
<evidence type="ECO:0000256" key="1">
    <source>
        <dbReference type="SAM" id="SignalP"/>
    </source>
</evidence>
<keyword evidence="3" id="KW-1185">Reference proteome</keyword>
<proteinExistence type="predicted"/>
<evidence type="ECO:0000313" key="2">
    <source>
        <dbReference type="EMBL" id="MBR0654690.1"/>
    </source>
</evidence>
<keyword evidence="1" id="KW-0732">Signal</keyword>
<dbReference type="EMBL" id="JAAEDH010000005">
    <property type="protein sequence ID" value="MBR0654690.1"/>
    <property type="molecule type" value="Genomic_DNA"/>
</dbReference>
<feature type="chain" id="PRO_5042093102" evidence="1">
    <location>
        <begin position="21"/>
        <end position="101"/>
    </location>
</feature>
<gene>
    <name evidence="2" type="ORF">GXW79_06320</name>
</gene>
<feature type="signal peptide" evidence="1">
    <location>
        <begin position="1"/>
        <end position="20"/>
    </location>
</feature>